<name>B6QN21_TALMQ</name>
<dbReference type="HOGENOM" id="CLU_980494_0_0_1"/>
<keyword evidence="2" id="KW-1185">Reference proteome</keyword>
<dbReference type="Gene3D" id="3.80.10.10">
    <property type="entry name" value="Ribonuclease Inhibitor"/>
    <property type="match status" value="1"/>
</dbReference>
<dbReference type="STRING" id="441960.B6QN21"/>
<evidence type="ECO:0000313" key="2">
    <source>
        <dbReference type="Proteomes" id="UP000001294"/>
    </source>
</evidence>
<proteinExistence type="predicted"/>
<gene>
    <name evidence="1" type="ORF">PMAA_051710</name>
</gene>
<dbReference type="SUPFAM" id="SSF52047">
    <property type="entry name" value="RNI-like"/>
    <property type="match status" value="1"/>
</dbReference>
<accession>B6QN21</accession>
<reference evidence="2" key="1">
    <citation type="journal article" date="2015" name="Genome Announc.">
        <title>Genome sequence of the AIDS-associated pathogen Penicillium marneffei (ATCC18224) and its near taxonomic relative Talaromyces stipitatus (ATCC10500).</title>
        <authorList>
            <person name="Nierman W.C."/>
            <person name="Fedorova-Abrams N.D."/>
            <person name="Andrianopoulos A."/>
        </authorList>
    </citation>
    <scope>NUCLEOTIDE SEQUENCE [LARGE SCALE GENOMIC DNA]</scope>
    <source>
        <strain evidence="2">ATCC 18224 / CBS 334.59 / QM 7333</strain>
    </source>
</reference>
<organism evidence="1 2">
    <name type="scientific">Talaromyces marneffei (strain ATCC 18224 / CBS 334.59 / QM 7333)</name>
    <name type="common">Penicillium marneffei</name>
    <dbReference type="NCBI Taxonomy" id="441960"/>
    <lineage>
        <taxon>Eukaryota</taxon>
        <taxon>Fungi</taxon>
        <taxon>Dikarya</taxon>
        <taxon>Ascomycota</taxon>
        <taxon>Pezizomycotina</taxon>
        <taxon>Eurotiomycetes</taxon>
        <taxon>Eurotiomycetidae</taxon>
        <taxon>Eurotiales</taxon>
        <taxon>Trichocomaceae</taxon>
        <taxon>Talaromyces</taxon>
        <taxon>Talaromyces sect. Talaromyces</taxon>
    </lineage>
</organism>
<dbReference type="EMBL" id="DS995903">
    <property type="protein sequence ID" value="EEA21361.1"/>
    <property type="molecule type" value="Genomic_DNA"/>
</dbReference>
<evidence type="ECO:0000313" key="1">
    <source>
        <dbReference type="EMBL" id="EEA21361.1"/>
    </source>
</evidence>
<dbReference type="AlphaFoldDB" id="B6QN21"/>
<dbReference type="PhylomeDB" id="B6QN21"/>
<dbReference type="Proteomes" id="UP000001294">
    <property type="component" value="Unassembled WGS sequence"/>
</dbReference>
<protein>
    <submittedName>
        <fullName evidence="1">Uncharacterized protein</fullName>
    </submittedName>
</protein>
<dbReference type="InterPro" id="IPR032675">
    <property type="entry name" value="LRR_dom_sf"/>
</dbReference>
<dbReference type="VEuPathDB" id="FungiDB:PMAA_051710"/>
<sequence length="354" mass="40811">MSVWFDSSTRGTAHIVSQHMIRTREHLAGKCYFPSLKELDIYLGPAQNNRRFYSNRVKAINSFMLNLPALSDLRVTGWHPRIAVDTILATHGSRLVHLSLISFNGKTLSLENLHQLVETCQILETLTIQIKRSRGNYEEYVHYQTLGLLPRLRHLNFKLDAYQSLNYDEMNEEDLQPPSDPSFSEFDERLSSVRIIPRRFARNGHIRDTFINSTLDKELAHNIYQAIYSLRCEGDSRFVPLASMEIGVTGACQFGQHPYNQTPPCIKDVVDYLGRPCYVKRVIGSGGNVKVVIEQEPSSEVPKTDRGSEILELNHRIDAVYKRVWPAKSSHWWKNWHSFPLAKSVDEELDWKSR</sequence>